<protein>
    <recommendedName>
        <fullName evidence="6">LysM domain-containing protein</fullName>
    </recommendedName>
</protein>
<comment type="caution">
    <text evidence="4">The sequence shown here is derived from an EMBL/GenBank/DDBJ whole genome shotgun (WGS) entry which is preliminary data.</text>
</comment>
<feature type="signal peptide" evidence="3">
    <location>
        <begin position="1"/>
        <end position="22"/>
    </location>
</feature>
<proteinExistence type="predicted"/>
<reference evidence="4 5" key="1">
    <citation type="journal article" date="2019" name="Int. J. Syst. Evol. Microbiol.">
        <title>The Global Catalogue of Microorganisms (GCM) 10K type strain sequencing project: providing services to taxonomists for standard genome sequencing and annotation.</title>
        <authorList>
            <consortium name="The Broad Institute Genomics Platform"/>
            <consortium name="The Broad Institute Genome Sequencing Center for Infectious Disease"/>
            <person name="Wu L."/>
            <person name="Ma J."/>
        </authorList>
    </citation>
    <scope>NUCLEOTIDE SEQUENCE [LARGE SCALE GENOMIC DNA]</scope>
    <source>
        <strain evidence="4 5">JCM 14326</strain>
    </source>
</reference>
<dbReference type="EMBL" id="BAAANL010000005">
    <property type="protein sequence ID" value="GAA1866064.1"/>
    <property type="molecule type" value="Genomic_DNA"/>
</dbReference>
<keyword evidence="2" id="KW-0812">Transmembrane</keyword>
<dbReference type="Proteomes" id="UP001501094">
    <property type="component" value="Unassembled WGS sequence"/>
</dbReference>
<keyword evidence="2" id="KW-0472">Membrane</keyword>
<feature type="region of interest" description="Disordered" evidence="1">
    <location>
        <begin position="129"/>
        <end position="149"/>
    </location>
</feature>
<evidence type="ECO:0000313" key="5">
    <source>
        <dbReference type="Proteomes" id="UP001501094"/>
    </source>
</evidence>
<keyword evidence="2" id="KW-1133">Transmembrane helix</keyword>
<evidence type="ECO:0008006" key="6">
    <source>
        <dbReference type="Google" id="ProtNLM"/>
    </source>
</evidence>
<evidence type="ECO:0000256" key="2">
    <source>
        <dbReference type="SAM" id="Phobius"/>
    </source>
</evidence>
<feature type="transmembrane region" description="Helical" evidence="2">
    <location>
        <begin position="156"/>
        <end position="180"/>
    </location>
</feature>
<keyword evidence="5" id="KW-1185">Reference proteome</keyword>
<accession>A0ABN2NJB4</accession>
<evidence type="ECO:0000256" key="1">
    <source>
        <dbReference type="SAM" id="MobiDB-lite"/>
    </source>
</evidence>
<feature type="chain" id="PRO_5045625992" description="LysM domain-containing protein" evidence="3">
    <location>
        <begin position="23"/>
        <end position="441"/>
    </location>
</feature>
<sequence length="441" mass="46725">MTRTRHLIAAVLTAAIATIAAVAPPAGGPPAAAATASPAAASPGAATVAPGEDVRYYVIQVKQNGEPEFLFEIAQRYLGDGNRYTEIFELNKDRPQPDGNALTVPEVVLPGWILLMPDDAEGEGIVTGPLPEVTPPPAASPEPAATGDADTPQAPLWLVLTLSAAGLLVVVLAGGVVLLVRRRRAPSDPPFDDSLLRTDTSSAWVVDRALRVLLAGCERDGLDVPPLTAVFVEGPNLRLRLQHPANPAPAPWVVSDDGGSWSAPIGTLQTEPASTASTERYSRLVTLGVGETGRVLIDFARARGIISIEGPAAARHEVLRRWLGELTGNPWSASPRVVMVGNGLPRPEAAEHVAGIEQVVPELVLGHGGVLVLSRAPAPAQQELLASRFSDPRFGWVVIVLGQVPVARWRFTARDDGWLRSSFLPDVRFDEQTAVRRAGTR</sequence>
<dbReference type="RefSeq" id="WP_344103357.1">
    <property type="nucleotide sequence ID" value="NZ_BAAANL010000005.1"/>
</dbReference>
<gene>
    <name evidence="4" type="ORF">GCM10009751_25280</name>
</gene>
<name>A0ABN2NJB4_9MICO</name>
<evidence type="ECO:0000256" key="3">
    <source>
        <dbReference type="SAM" id="SignalP"/>
    </source>
</evidence>
<keyword evidence="3" id="KW-0732">Signal</keyword>
<organism evidence="4 5">
    <name type="scientific">Myceligenerans crystallogenes</name>
    <dbReference type="NCBI Taxonomy" id="316335"/>
    <lineage>
        <taxon>Bacteria</taxon>
        <taxon>Bacillati</taxon>
        <taxon>Actinomycetota</taxon>
        <taxon>Actinomycetes</taxon>
        <taxon>Micrococcales</taxon>
        <taxon>Promicromonosporaceae</taxon>
        <taxon>Myceligenerans</taxon>
    </lineage>
</organism>
<evidence type="ECO:0000313" key="4">
    <source>
        <dbReference type="EMBL" id="GAA1866064.1"/>
    </source>
</evidence>